<evidence type="ECO:0000313" key="6">
    <source>
        <dbReference type="Proteomes" id="UP000093276"/>
    </source>
</evidence>
<dbReference type="GeneID" id="32307141"/>
<dbReference type="InterPro" id="IPR005097">
    <property type="entry name" value="Sacchrp_dh_NADP-bd"/>
</dbReference>
<dbReference type="Gene3D" id="1.10.1870.10">
    <property type="entry name" value="Domain 3, Saccharopine reductase"/>
    <property type="match status" value="1"/>
</dbReference>
<dbReference type="AlphaFoldDB" id="A0AAC9CYX9"/>
<dbReference type="InterPro" id="IPR032095">
    <property type="entry name" value="Sacchrp_dh-like_C"/>
</dbReference>
<feature type="domain" description="Saccharopine dehydrogenase NADP binding" evidence="2">
    <location>
        <begin position="4"/>
        <end position="120"/>
    </location>
</feature>
<dbReference type="PANTHER" id="PTHR11133:SF22">
    <property type="entry name" value="ALPHA-AMINOADIPIC SEMIALDEHYDE SYNTHASE, MITOCHONDRIAL"/>
    <property type="match status" value="1"/>
</dbReference>
<evidence type="ECO:0000313" key="5">
    <source>
        <dbReference type="EMBL" id="SCX85910.1"/>
    </source>
</evidence>
<dbReference type="Proteomes" id="UP000199307">
    <property type="component" value="Unassembled WGS sequence"/>
</dbReference>
<reference evidence="5 7" key="2">
    <citation type="submission" date="2016-10" db="EMBL/GenBank/DDBJ databases">
        <authorList>
            <person name="Varghese N."/>
            <person name="Submissions S."/>
        </authorList>
    </citation>
    <scope>NUCLEOTIDE SEQUENCE [LARGE SCALE GENOMIC DNA]</scope>
    <source>
        <strain evidence="5 7">CGMCC 1.6859</strain>
    </source>
</reference>
<proteinExistence type="predicted"/>
<dbReference type="GO" id="GO:0019878">
    <property type="term" value="P:lysine biosynthetic process via aminoadipic acid"/>
    <property type="evidence" value="ECO:0007669"/>
    <property type="project" value="TreeGrafter"/>
</dbReference>
<dbReference type="Gene3D" id="3.30.360.10">
    <property type="entry name" value="Dihydrodipicolinate Reductase, domain 2"/>
    <property type="match status" value="1"/>
</dbReference>
<dbReference type="GO" id="GO:0005737">
    <property type="term" value="C:cytoplasm"/>
    <property type="evidence" value="ECO:0007669"/>
    <property type="project" value="TreeGrafter"/>
</dbReference>
<dbReference type="SUPFAM" id="SSF51735">
    <property type="entry name" value="NAD(P)-binding Rossmann-fold domains"/>
    <property type="match status" value="1"/>
</dbReference>
<dbReference type="Gene3D" id="3.40.50.720">
    <property type="entry name" value="NAD(P)-binding Rossmann-like Domain"/>
    <property type="match status" value="1"/>
</dbReference>
<dbReference type="EMBL" id="FMVC01000001">
    <property type="protein sequence ID" value="SCX85910.1"/>
    <property type="molecule type" value="Genomic_DNA"/>
</dbReference>
<dbReference type="Proteomes" id="UP000093276">
    <property type="component" value="Chromosome"/>
</dbReference>
<evidence type="ECO:0000259" key="2">
    <source>
        <dbReference type="Pfam" id="PF03435"/>
    </source>
</evidence>
<sequence length="454" mass="51539">MRNILIFGAGRSASSLIRYLLSKSNEEKLHLTVADLSLNLAKAKTQDHPNATPLALDIFNADERKKAIENASIVISMLPAHLHIEIAKDCLEFKKHLVTASYISDAMQALNEEAIKNNLIFMNEIGLDPGIDHMSAMKVIDEIRSKGGKMLLFESFCGGLVAPESDNNLWNYKFTWAPRNVVLAGQGGAAKFIQEGTYKYIPYSALFRRTEFLEVEGYGKFEAYSNRDSLKYRSVYGLDDILTLYRGTIRRVGYSRAWNMFVQLGMTDDSYILEGSENMSYRQFINSFLPYHPTDSVEIKTRLILKIDQDDIMWDKLLELDLFNPNKKVNLPNATPAQILEKILTDSWALEPEDKDMIVMYHKFGYELNGEKKQIDSKMVCIGEDQTYTAMAKTVGLPVAIATLLILNGKITTPGVQLPIKKEVYEPILKELEEYGVIFNEQNVPYFGYNPDLF</sequence>
<organism evidence="4 6">
    <name type="scientific">Flavobacterium anhuiense</name>
    <dbReference type="NCBI Taxonomy" id="459526"/>
    <lineage>
        <taxon>Bacteria</taxon>
        <taxon>Pseudomonadati</taxon>
        <taxon>Bacteroidota</taxon>
        <taxon>Flavobacteriia</taxon>
        <taxon>Flavobacteriales</taxon>
        <taxon>Flavobacteriaceae</taxon>
        <taxon>Flavobacterium</taxon>
    </lineage>
</organism>
<accession>A0AAC9CYX9</accession>
<dbReference type="Pfam" id="PF16653">
    <property type="entry name" value="Sacchrp_dh_C"/>
    <property type="match status" value="1"/>
</dbReference>
<dbReference type="Pfam" id="PF03435">
    <property type="entry name" value="Sacchrp_dh_NADP"/>
    <property type="match status" value="1"/>
</dbReference>
<keyword evidence="1" id="KW-0560">Oxidoreductase</keyword>
<evidence type="ECO:0000256" key="1">
    <source>
        <dbReference type="ARBA" id="ARBA00023002"/>
    </source>
</evidence>
<feature type="domain" description="Saccharopine dehydrogenase-like C-terminal" evidence="3">
    <location>
        <begin position="126"/>
        <end position="437"/>
    </location>
</feature>
<dbReference type="PANTHER" id="PTHR11133">
    <property type="entry name" value="SACCHAROPINE DEHYDROGENASE"/>
    <property type="match status" value="1"/>
</dbReference>
<dbReference type="RefSeq" id="WP_066032974.1">
    <property type="nucleotide sequence ID" value="NZ_CP016907.1"/>
</dbReference>
<dbReference type="InterPro" id="IPR051168">
    <property type="entry name" value="AASS"/>
</dbReference>
<reference evidence="4 6" key="1">
    <citation type="submission" date="2016-08" db="EMBL/GenBank/DDBJ databases">
        <title>Complete genome sequence of Flavobacterium johnsoniae strain GSE09, a volatile-producing biocontrol agent isolated from cucumber (Cucumis sativus).</title>
        <authorList>
            <person name="Jeong J.-J."/>
            <person name="Oh J.Y."/>
            <person name="Jim Y.J."/>
            <person name="Sang M.K."/>
            <person name="Kim K.D."/>
        </authorList>
    </citation>
    <scope>NUCLEOTIDE SEQUENCE [LARGE SCALE GENOMIC DNA]</scope>
    <source>
        <strain evidence="4 6">GSE09</strain>
    </source>
</reference>
<gene>
    <name evidence="4" type="ORF">BB050_01250</name>
    <name evidence="5" type="ORF">SAMN02927916_0565</name>
</gene>
<protein>
    <submittedName>
        <fullName evidence="4 5">Saccharopine dehydrogenase</fullName>
    </submittedName>
</protein>
<dbReference type="EMBL" id="CP016907">
    <property type="protein sequence ID" value="AOC94384.1"/>
    <property type="molecule type" value="Genomic_DNA"/>
</dbReference>
<evidence type="ECO:0000313" key="4">
    <source>
        <dbReference type="EMBL" id="AOC94384.1"/>
    </source>
</evidence>
<dbReference type="GO" id="GO:0004753">
    <property type="term" value="F:saccharopine dehydrogenase activity"/>
    <property type="evidence" value="ECO:0007669"/>
    <property type="project" value="TreeGrafter"/>
</dbReference>
<dbReference type="SUPFAM" id="SSF55347">
    <property type="entry name" value="Glyceraldehyde-3-phosphate dehydrogenase-like, C-terminal domain"/>
    <property type="match status" value="1"/>
</dbReference>
<evidence type="ECO:0000259" key="3">
    <source>
        <dbReference type="Pfam" id="PF16653"/>
    </source>
</evidence>
<keyword evidence="7" id="KW-1185">Reference proteome</keyword>
<name>A0AAC9CYX9_9FLAO</name>
<dbReference type="KEGG" id="fjg:BB050_01250"/>
<evidence type="ECO:0000313" key="7">
    <source>
        <dbReference type="Proteomes" id="UP000199307"/>
    </source>
</evidence>
<dbReference type="InterPro" id="IPR036291">
    <property type="entry name" value="NAD(P)-bd_dom_sf"/>
</dbReference>